<dbReference type="Proteomes" id="UP000204143">
    <property type="component" value="Segment"/>
</dbReference>
<keyword evidence="3" id="KW-1185">Reference proteome</keyword>
<feature type="region of interest" description="Disordered" evidence="1">
    <location>
        <begin position="109"/>
        <end position="130"/>
    </location>
</feature>
<dbReference type="GeneID" id="16193645"/>
<accession>R4TM68</accession>
<dbReference type="RefSeq" id="YP_008058408.1">
    <property type="nucleotide sequence ID" value="NC_021319.1"/>
</dbReference>
<sequence>MPEDIPTQVARNRRNVKRIDGQFVSVPSNVQQNLRFLRNSIEVEVSLDVYTRPLNDALVSGHPAGGTHGSGHGVSGDRRGAWSQVVSGGSTHEWTRDGRNAIRDALDGQATGSIQGTSVGTGSGAGPGDSALVAETGSTFAYGVKDAGNEVRARSHYLYSETGEGGLDPQEFGLEASSGQLMARATTSSAVAVTSEQEVRVDLTATISGSGGGNSTVTDSGEQTVADSIQTEGSLAGLAEIAWGTGTPDLTEATGGLGNQVFKKDALRELDLERIEVAAPQFEFEPAGQPYDYTEAAVLDQDGNVVWVVGFDAYPKDDGTKFTTSVGFRIV</sequence>
<proteinExistence type="predicted"/>
<evidence type="ECO:0000256" key="1">
    <source>
        <dbReference type="SAM" id="MobiDB-lite"/>
    </source>
</evidence>
<protein>
    <submittedName>
        <fullName evidence="2">Uncharacterized protein</fullName>
    </submittedName>
</protein>
<reference evidence="2 3" key="1">
    <citation type="submission" date="2012-12" db="EMBL/GenBank/DDBJ databases">
        <authorList>
            <person name="Sencilo A."/>
            <person name="Jacobs-Sera D."/>
            <person name="Russell D.A."/>
            <person name="Ko C."/>
            <person name="Bowman C.A."/>
            <person name="Atanasova N."/>
            <person name="Osterlund E."/>
            <person name="Oksanen H.M."/>
            <person name="Bamford D.H."/>
            <person name="Hatfull G.F."/>
            <person name="Roine E."/>
            <person name="Hendrix R.W."/>
        </authorList>
    </citation>
    <scope>NUCLEOTIDE SEQUENCE [LARGE SCALE GENOMIC DNA]</scope>
</reference>
<evidence type="ECO:0000313" key="2">
    <source>
        <dbReference type="EMBL" id="AGM11817.1"/>
    </source>
</evidence>
<name>R4TM68_9CAUD</name>
<dbReference type="OrthoDB" id="15101at10239"/>
<organism evidence="2 3">
    <name type="scientific">Haloarcula californiae tailed virus 2</name>
    <dbReference type="NCBI Taxonomy" id="1273747"/>
    <lineage>
        <taxon>Viruses</taxon>
        <taxon>Duplodnaviria</taxon>
        <taxon>Heunggongvirae</taxon>
        <taxon>Uroviricota</taxon>
        <taxon>Caudoviricetes</taxon>
        <taxon>Saparoviridae</taxon>
        <taxon>Samsavirus</taxon>
        <taxon>Samsavirus crystalli</taxon>
        <taxon>Samsavirus HCTV2</taxon>
    </lineage>
</organism>
<dbReference type="EMBL" id="KC292028">
    <property type="protein sequence ID" value="AGM11817.1"/>
    <property type="molecule type" value="Genomic_DNA"/>
</dbReference>
<evidence type="ECO:0000313" key="3">
    <source>
        <dbReference type="Proteomes" id="UP000204143"/>
    </source>
</evidence>
<dbReference type="KEGG" id="vg:16193645"/>
<gene>
    <name evidence="2" type="primary">46</name>
    <name evidence="2" type="ORF">HCTV2_46</name>
</gene>